<keyword evidence="2" id="KW-1185">Reference proteome</keyword>
<dbReference type="InterPro" id="IPR038781">
    <property type="entry name" value="C365.16-ike"/>
</dbReference>
<dbReference type="Proteomes" id="UP000799444">
    <property type="component" value="Unassembled WGS sequence"/>
</dbReference>
<protein>
    <recommendedName>
        <fullName evidence="3">Sequence orphan</fullName>
    </recommendedName>
</protein>
<gene>
    <name evidence="1" type="ORF">EJ04DRAFT_442529</name>
</gene>
<dbReference type="OrthoDB" id="275936at2759"/>
<evidence type="ECO:0000313" key="1">
    <source>
        <dbReference type="EMBL" id="KAF2731673.1"/>
    </source>
</evidence>
<proteinExistence type="predicted"/>
<sequence>MIADGGVTSWNTGKLGLRIGADAIAAGAAGVLVAPVITIIDRAIIENSSARATIGQSLKSSITQMLARPQTFFFARPFALVTALYFGTYFTANSIDTASSTLQSKPASSTTAGTSKFVATSSSNLALCLYKDNAFTQAFGNPGTSRKVPLPTFALFTVRDCLTIFASFNLPPLLTPHLDRRMGDEVKKFVGAASAAQFLTPAAVQLVSTPLHLLGLDLYNNHGAAWRDRASIVVRNWGKSALARMGRIVPAFGVGGVVNTKVRRAIMEKLE</sequence>
<name>A0A9P4QQ65_9PLEO</name>
<comment type="caution">
    <text evidence="1">The sequence shown here is derived from an EMBL/GenBank/DDBJ whole genome shotgun (WGS) entry which is preliminary data.</text>
</comment>
<organism evidence="1 2">
    <name type="scientific">Polyplosphaeria fusca</name>
    <dbReference type="NCBI Taxonomy" id="682080"/>
    <lineage>
        <taxon>Eukaryota</taxon>
        <taxon>Fungi</taxon>
        <taxon>Dikarya</taxon>
        <taxon>Ascomycota</taxon>
        <taxon>Pezizomycotina</taxon>
        <taxon>Dothideomycetes</taxon>
        <taxon>Pleosporomycetidae</taxon>
        <taxon>Pleosporales</taxon>
        <taxon>Tetraplosphaeriaceae</taxon>
        <taxon>Polyplosphaeria</taxon>
    </lineage>
</organism>
<dbReference type="PANTHER" id="PTHR37845:SF1">
    <property type="entry name" value="SEQUENCE ORPHAN"/>
    <property type="match status" value="1"/>
</dbReference>
<dbReference type="AlphaFoldDB" id="A0A9P4QQ65"/>
<accession>A0A9P4QQ65</accession>
<reference evidence="1" key="1">
    <citation type="journal article" date="2020" name="Stud. Mycol.">
        <title>101 Dothideomycetes genomes: a test case for predicting lifestyles and emergence of pathogens.</title>
        <authorList>
            <person name="Haridas S."/>
            <person name="Albert R."/>
            <person name="Binder M."/>
            <person name="Bloem J."/>
            <person name="Labutti K."/>
            <person name="Salamov A."/>
            <person name="Andreopoulos B."/>
            <person name="Baker S."/>
            <person name="Barry K."/>
            <person name="Bills G."/>
            <person name="Bluhm B."/>
            <person name="Cannon C."/>
            <person name="Castanera R."/>
            <person name="Culley D."/>
            <person name="Daum C."/>
            <person name="Ezra D."/>
            <person name="Gonzalez J."/>
            <person name="Henrissat B."/>
            <person name="Kuo A."/>
            <person name="Liang C."/>
            <person name="Lipzen A."/>
            <person name="Lutzoni F."/>
            <person name="Magnuson J."/>
            <person name="Mondo S."/>
            <person name="Nolan M."/>
            <person name="Ohm R."/>
            <person name="Pangilinan J."/>
            <person name="Park H.-J."/>
            <person name="Ramirez L."/>
            <person name="Alfaro M."/>
            <person name="Sun H."/>
            <person name="Tritt A."/>
            <person name="Yoshinaga Y."/>
            <person name="Zwiers L.-H."/>
            <person name="Turgeon B."/>
            <person name="Goodwin S."/>
            <person name="Spatafora J."/>
            <person name="Crous P."/>
            <person name="Grigoriev I."/>
        </authorList>
    </citation>
    <scope>NUCLEOTIDE SEQUENCE</scope>
    <source>
        <strain evidence="1">CBS 125425</strain>
    </source>
</reference>
<dbReference type="GO" id="GO:0005739">
    <property type="term" value="C:mitochondrion"/>
    <property type="evidence" value="ECO:0007669"/>
    <property type="project" value="TreeGrafter"/>
</dbReference>
<dbReference type="EMBL" id="ML996191">
    <property type="protein sequence ID" value="KAF2731673.1"/>
    <property type="molecule type" value="Genomic_DNA"/>
</dbReference>
<dbReference type="PANTHER" id="PTHR37845">
    <property type="entry name" value="SEQUENCE ORPHAN"/>
    <property type="match status" value="1"/>
</dbReference>
<evidence type="ECO:0000313" key="2">
    <source>
        <dbReference type="Proteomes" id="UP000799444"/>
    </source>
</evidence>
<evidence type="ECO:0008006" key="3">
    <source>
        <dbReference type="Google" id="ProtNLM"/>
    </source>
</evidence>